<dbReference type="GeneID" id="74901947"/>
<dbReference type="AlphaFoldDB" id="A0A6C1TXC4"/>
<dbReference type="Pfam" id="PF00756">
    <property type="entry name" value="Esterase"/>
    <property type="match status" value="1"/>
</dbReference>
<dbReference type="Gene3D" id="3.40.50.1820">
    <property type="entry name" value="alpha/beta hydrolase"/>
    <property type="match status" value="1"/>
</dbReference>
<dbReference type="InterPro" id="IPR050583">
    <property type="entry name" value="Mycobacterial_A85_antigen"/>
</dbReference>
<keyword evidence="2" id="KW-0732">Signal</keyword>
<feature type="signal peptide" evidence="2">
    <location>
        <begin position="1"/>
        <end position="34"/>
    </location>
</feature>
<dbReference type="OrthoDB" id="4510758at2"/>
<dbReference type="EMBL" id="RXIR01000022">
    <property type="protein sequence ID" value="TVS27215.1"/>
    <property type="molecule type" value="Genomic_DNA"/>
</dbReference>
<dbReference type="Proteomes" id="UP000336646">
    <property type="component" value="Unassembled WGS sequence"/>
</dbReference>
<dbReference type="InterPro" id="IPR029058">
    <property type="entry name" value="AB_hydrolase_fold"/>
</dbReference>
<sequence length="387" mass="41319">MTPTSAASRRARFTARFTAAVCTAALGATLPAVASAQMPNPLSSMSSTGSSTGGSSGEDAPLVTREQPTVQPAQIFTEPSRELTAEELWAIGNRGVEYAEAYSPVMGRRESMLIARPKDPALRDNAPTIYLLNGLDAGTGWFAYTDAAEFYTSRGVNVVMITSGAFSYYTNWIQGPDQWDTFLARELPAGVEQYLGANGKRAVMGVSMSATSALSLAQNNPGVYDGVASISGCASTTSPLGKIAADAVFASAHIPLTFEDVWGDPNGEYARSYDPMLNLRKLSPEFQGKDLDLFISSPSGLAGMESLTTGNIVDPGNKDLAFNFVTIGGRIDLASNICTHVLHQRLNARGIDHDARFYPQGTHNWNSFHWAVADSWPTLSRGLGKQA</sequence>
<dbReference type="GO" id="GO:0016747">
    <property type="term" value="F:acyltransferase activity, transferring groups other than amino-acyl groups"/>
    <property type="evidence" value="ECO:0007669"/>
    <property type="project" value="TreeGrafter"/>
</dbReference>
<dbReference type="PANTHER" id="PTHR48098:SF1">
    <property type="entry name" value="DIACYLGLYCEROL ACYLTRANSFERASE_MYCOLYLTRANSFERASE AG85A"/>
    <property type="match status" value="1"/>
</dbReference>
<protein>
    <submittedName>
        <fullName evidence="3">Esterase family protein</fullName>
    </submittedName>
</protein>
<evidence type="ECO:0000256" key="2">
    <source>
        <dbReference type="SAM" id="SignalP"/>
    </source>
</evidence>
<dbReference type="SUPFAM" id="SSF53474">
    <property type="entry name" value="alpha/beta-Hydrolases"/>
    <property type="match status" value="1"/>
</dbReference>
<feature type="region of interest" description="Disordered" evidence="1">
    <location>
        <begin position="41"/>
        <end position="62"/>
    </location>
</feature>
<dbReference type="InterPro" id="IPR000801">
    <property type="entry name" value="Esterase-like"/>
</dbReference>
<dbReference type="RefSeq" id="WP_136652879.1">
    <property type="nucleotide sequence ID" value="NZ_CP038157.1"/>
</dbReference>
<gene>
    <name evidence="3" type="ORF">EKI59_09210</name>
</gene>
<evidence type="ECO:0000256" key="1">
    <source>
        <dbReference type="SAM" id="MobiDB-lite"/>
    </source>
</evidence>
<organism evidence="3 4">
    <name type="scientific">Corynebacterium sanguinis</name>
    <dbReference type="NCBI Taxonomy" id="2594913"/>
    <lineage>
        <taxon>Bacteria</taxon>
        <taxon>Bacillati</taxon>
        <taxon>Actinomycetota</taxon>
        <taxon>Actinomycetes</taxon>
        <taxon>Mycobacteriales</taxon>
        <taxon>Corynebacteriaceae</taxon>
        <taxon>Corynebacterium</taxon>
    </lineage>
</organism>
<feature type="chain" id="PRO_5038569980" evidence="2">
    <location>
        <begin position="35"/>
        <end position="387"/>
    </location>
</feature>
<evidence type="ECO:0000313" key="4">
    <source>
        <dbReference type="Proteomes" id="UP000336646"/>
    </source>
</evidence>
<dbReference type="PANTHER" id="PTHR48098">
    <property type="entry name" value="ENTEROCHELIN ESTERASE-RELATED"/>
    <property type="match status" value="1"/>
</dbReference>
<accession>A0A6C1TXC4</accession>
<name>A0A6C1TXC4_9CORY</name>
<proteinExistence type="predicted"/>
<reference evidence="3 4" key="1">
    <citation type="submission" date="2018-12" db="EMBL/GenBank/DDBJ databases">
        <title>Corynebacterium sanguinis sp. nov., a clinically-associated and environmental corynebacterium.</title>
        <authorList>
            <person name="Gonzales-Siles L."/>
            <person name="Jaen-Luchoro D."/>
            <person name="Cardew S."/>
            <person name="Inganas E."/>
            <person name="Ohlen M."/>
            <person name="Jensie-Markopolous S."/>
            <person name="Pinyeiro-Iglesias B."/>
            <person name="Molin K."/>
            <person name="Skovbjerg S."/>
            <person name="Svensson-Stadler L."/>
            <person name="Funke G."/>
            <person name="Moore E.R.B."/>
        </authorList>
    </citation>
    <scope>NUCLEOTIDE SEQUENCE [LARGE SCALE GENOMIC DNA]</scope>
    <source>
        <strain evidence="3 4">58734</strain>
    </source>
</reference>
<comment type="caution">
    <text evidence="3">The sequence shown here is derived from an EMBL/GenBank/DDBJ whole genome shotgun (WGS) entry which is preliminary data.</text>
</comment>
<evidence type="ECO:0000313" key="3">
    <source>
        <dbReference type="EMBL" id="TVS27215.1"/>
    </source>
</evidence>